<dbReference type="PROSITE" id="PS51078">
    <property type="entry name" value="ICLR_ED"/>
    <property type="match status" value="1"/>
</dbReference>
<protein>
    <submittedName>
        <fullName evidence="6">IclR family transcriptional regulator</fullName>
    </submittedName>
</protein>
<comment type="caution">
    <text evidence="6">The sequence shown here is derived from an EMBL/GenBank/DDBJ whole genome shotgun (WGS) entry which is preliminary data.</text>
</comment>
<dbReference type="Pfam" id="PF09339">
    <property type="entry name" value="HTH_IclR"/>
    <property type="match status" value="1"/>
</dbReference>
<feature type="domain" description="IclR-ED" evidence="5">
    <location>
        <begin position="75"/>
        <end position="255"/>
    </location>
</feature>
<keyword evidence="2" id="KW-0238">DNA-binding</keyword>
<dbReference type="Proteomes" id="UP001500540">
    <property type="component" value="Unassembled WGS sequence"/>
</dbReference>
<dbReference type="SUPFAM" id="SSF55781">
    <property type="entry name" value="GAF domain-like"/>
    <property type="match status" value="1"/>
</dbReference>
<reference evidence="7" key="1">
    <citation type="journal article" date="2019" name="Int. J. Syst. Evol. Microbiol.">
        <title>The Global Catalogue of Microorganisms (GCM) 10K type strain sequencing project: providing services to taxonomists for standard genome sequencing and annotation.</title>
        <authorList>
            <consortium name="The Broad Institute Genomics Platform"/>
            <consortium name="The Broad Institute Genome Sequencing Center for Infectious Disease"/>
            <person name="Wu L."/>
            <person name="Ma J."/>
        </authorList>
    </citation>
    <scope>NUCLEOTIDE SEQUENCE [LARGE SCALE GENOMIC DNA]</scope>
    <source>
        <strain evidence="7">JCM 16950</strain>
    </source>
</reference>
<dbReference type="Pfam" id="PF01614">
    <property type="entry name" value="IclR_C"/>
    <property type="match status" value="1"/>
</dbReference>
<gene>
    <name evidence="6" type="ORF">GCM10022240_27360</name>
</gene>
<dbReference type="InterPro" id="IPR036390">
    <property type="entry name" value="WH_DNA-bd_sf"/>
</dbReference>
<proteinExistence type="predicted"/>
<evidence type="ECO:0000259" key="4">
    <source>
        <dbReference type="PROSITE" id="PS51077"/>
    </source>
</evidence>
<dbReference type="RefSeq" id="WP_344784570.1">
    <property type="nucleotide sequence ID" value="NZ_BAABAF010000009.1"/>
</dbReference>
<evidence type="ECO:0000259" key="5">
    <source>
        <dbReference type="PROSITE" id="PS51078"/>
    </source>
</evidence>
<dbReference type="PANTHER" id="PTHR30136">
    <property type="entry name" value="HELIX-TURN-HELIX TRANSCRIPTIONAL REGULATOR, ICLR FAMILY"/>
    <property type="match status" value="1"/>
</dbReference>
<feature type="domain" description="HTH iclR-type" evidence="4">
    <location>
        <begin position="13"/>
        <end position="81"/>
    </location>
</feature>
<accession>A0ABP7GTA9</accession>
<dbReference type="SUPFAM" id="SSF46785">
    <property type="entry name" value="Winged helix' DNA-binding domain"/>
    <property type="match status" value="1"/>
</dbReference>
<evidence type="ECO:0000256" key="2">
    <source>
        <dbReference type="ARBA" id="ARBA00023125"/>
    </source>
</evidence>
<dbReference type="SMART" id="SM00346">
    <property type="entry name" value="HTH_ICLR"/>
    <property type="match status" value="1"/>
</dbReference>
<dbReference type="EMBL" id="BAABAF010000009">
    <property type="protein sequence ID" value="GAA3774076.1"/>
    <property type="molecule type" value="Genomic_DNA"/>
</dbReference>
<dbReference type="InterPro" id="IPR014757">
    <property type="entry name" value="Tscrpt_reg_IclR_C"/>
</dbReference>
<dbReference type="InterPro" id="IPR050707">
    <property type="entry name" value="HTH_MetabolicPath_Reg"/>
</dbReference>
<dbReference type="InterPro" id="IPR036388">
    <property type="entry name" value="WH-like_DNA-bd_sf"/>
</dbReference>
<evidence type="ECO:0000256" key="1">
    <source>
        <dbReference type="ARBA" id="ARBA00023015"/>
    </source>
</evidence>
<dbReference type="InterPro" id="IPR029016">
    <property type="entry name" value="GAF-like_dom_sf"/>
</dbReference>
<dbReference type="InterPro" id="IPR005471">
    <property type="entry name" value="Tscrpt_reg_IclR_N"/>
</dbReference>
<evidence type="ECO:0000256" key="3">
    <source>
        <dbReference type="ARBA" id="ARBA00023163"/>
    </source>
</evidence>
<name>A0ABP7GTA9_9MICO</name>
<keyword evidence="3" id="KW-0804">Transcription</keyword>
<keyword evidence="7" id="KW-1185">Reference proteome</keyword>
<dbReference type="Gene3D" id="3.30.450.40">
    <property type="match status" value="1"/>
</dbReference>
<dbReference type="Gene3D" id="1.10.10.10">
    <property type="entry name" value="Winged helix-like DNA-binding domain superfamily/Winged helix DNA-binding domain"/>
    <property type="match status" value="1"/>
</dbReference>
<organism evidence="6 7">
    <name type="scientific">Microbacterium kribbense</name>
    <dbReference type="NCBI Taxonomy" id="433645"/>
    <lineage>
        <taxon>Bacteria</taxon>
        <taxon>Bacillati</taxon>
        <taxon>Actinomycetota</taxon>
        <taxon>Actinomycetes</taxon>
        <taxon>Micrococcales</taxon>
        <taxon>Microbacteriaceae</taxon>
        <taxon>Microbacterium</taxon>
    </lineage>
</organism>
<dbReference type="PROSITE" id="PS51077">
    <property type="entry name" value="HTH_ICLR"/>
    <property type="match status" value="1"/>
</dbReference>
<keyword evidence="1" id="KW-0805">Transcription regulation</keyword>
<sequence length="257" mass="27679">MDASDRTYRPRTVHAVSHAVALLRMIAAAPTPLTLSALARKAGLSKPSTYNLLTTLVQQRLVVRGTDRRYAADWGLFELGSRVAEAAALRRAVGASLDALAADGAVLLSVLDHESVLYVQRFQTSDAFEMVANVGRRSPLHTTASGKVFLSAMPQRGLVSYLHQPLAAPTRASITDPTRLMRELVKAKDDGYTVCWGEQEPLLSSVAVPVRSVDGSVRACLAIAVATARLRQIAPSRLSVRMRDAAAGIGRVLDLQR</sequence>
<evidence type="ECO:0000313" key="6">
    <source>
        <dbReference type="EMBL" id="GAA3774076.1"/>
    </source>
</evidence>
<evidence type="ECO:0000313" key="7">
    <source>
        <dbReference type="Proteomes" id="UP001500540"/>
    </source>
</evidence>
<dbReference type="PANTHER" id="PTHR30136:SF24">
    <property type="entry name" value="HTH-TYPE TRANSCRIPTIONAL REPRESSOR ALLR"/>
    <property type="match status" value="1"/>
</dbReference>